<keyword evidence="7" id="KW-1185">Reference proteome</keyword>
<evidence type="ECO:0000256" key="3">
    <source>
        <dbReference type="PROSITE-ProRule" id="PRU00023"/>
    </source>
</evidence>
<evidence type="ECO:0000256" key="2">
    <source>
        <dbReference type="ARBA" id="ARBA00023043"/>
    </source>
</evidence>
<dbReference type="PANTHER" id="PTHR24198">
    <property type="entry name" value="ANKYRIN REPEAT AND PROTEIN KINASE DOMAIN-CONTAINING PROTEIN"/>
    <property type="match status" value="1"/>
</dbReference>
<gene>
    <name evidence="6" type="ORF">MPDQ_005947</name>
</gene>
<protein>
    <submittedName>
        <fullName evidence="6">Uncharacterized protein</fullName>
    </submittedName>
</protein>
<keyword evidence="1" id="KW-0677">Repeat</keyword>
<evidence type="ECO:0000256" key="5">
    <source>
        <dbReference type="SAM" id="Phobius"/>
    </source>
</evidence>
<feature type="repeat" description="ANK" evidence="3">
    <location>
        <begin position="335"/>
        <end position="367"/>
    </location>
</feature>
<keyword evidence="5" id="KW-0472">Membrane</keyword>
<keyword evidence="5" id="KW-1133">Transmembrane helix</keyword>
<feature type="repeat" description="ANK" evidence="3">
    <location>
        <begin position="464"/>
        <end position="496"/>
    </location>
</feature>
<dbReference type="Gene3D" id="1.25.40.20">
    <property type="entry name" value="Ankyrin repeat-containing domain"/>
    <property type="match status" value="2"/>
</dbReference>
<dbReference type="AlphaFoldDB" id="A0A507R012"/>
<sequence>MSAAPGGYTDSLELAKQLVIKLSPLSQKNDDIVAASNLGKSNHFMGAESQDPIDQSIVELLGSLSMTSWVFLVGQVAIITFALVGLYLRTLTGIFKNENNEGTNEEKLSQLKPRASSHSRPSRSPILIELTTSSDEENPESLPLSLEKAIKMKKNSEVVSFVRLVGRNTEAQERYEELLRCAVLESNEFVLRFLLENAIDQNDPEFDMEYFLWRAIRSGNKGPMEVLLTYTPKHPTIVTPLLDFAVRKNCLPLLDSLWPSHIGEKFPGKEDSLFEAAYLGHIDIVSFLINRICTNQYSLDLALYGAVIGCHTDLVKMLLDHGANANLNSPPLSQSSPSLLHSAAAHANVEVVSKLLDHGANIYLGENKKSGPLQAALQAKNMAVYELLVSRGAGELAIPISTAVHARHAKLILKLLEHGDDGKYYNGIFGSLLQMVCARGDEEMARFLIRYGFEVEPDSVPGLGGNSPLMAAVSSGSHKLVRLLLSKGASMQRARSEFGNVLQTAALLGHLEVARVLLDHSFDVRARYEPLPDALTVAIRKENRSMASLLIEKGASARRLGPADRKALDVLMK</sequence>
<evidence type="ECO:0000256" key="1">
    <source>
        <dbReference type="ARBA" id="ARBA00022737"/>
    </source>
</evidence>
<dbReference type="EMBL" id="VIFY01000046">
    <property type="protein sequence ID" value="TQB73362.1"/>
    <property type="molecule type" value="Genomic_DNA"/>
</dbReference>
<dbReference type="Proteomes" id="UP000319663">
    <property type="component" value="Unassembled WGS sequence"/>
</dbReference>
<dbReference type="SUPFAM" id="SSF48403">
    <property type="entry name" value="Ankyrin repeat"/>
    <property type="match status" value="2"/>
</dbReference>
<dbReference type="STRING" id="5098.A0A507R012"/>
<dbReference type="Pfam" id="PF00023">
    <property type="entry name" value="Ank"/>
    <property type="match status" value="1"/>
</dbReference>
<keyword evidence="2 3" id="KW-0040">ANK repeat</keyword>
<evidence type="ECO:0000313" key="7">
    <source>
        <dbReference type="Proteomes" id="UP000319663"/>
    </source>
</evidence>
<dbReference type="InterPro" id="IPR036770">
    <property type="entry name" value="Ankyrin_rpt-contain_sf"/>
</dbReference>
<dbReference type="PROSITE" id="PS50088">
    <property type="entry name" value="ANK_REPEAT"/>
    <property type="match status" value="2"/>
</dbReference>
<feature type="transmembrane region" description="Helical" evidence="5">
    <location>
        <begin position="69"/>
        <end position="88"/>
    </location>
</feature>
<dbReference type="InterPro" id="IPR002110">
    <property type="entry name" value="Ankyrin_rpt"/>
</dbReference>
<organism evidence="6 7">
    <name type="scientific">Monascus purpureus</name>
    <name type="common">Red mold</name>
    <name type="synonym">Monascus anka</name>
    <dbReference type="NCBI Taxonomy" id="5098"/>
    <lineage>
        <taxon>Eukaryota</taxon>
        <taxon>Fungi</taxon>
        <taxon>Dikarya</taxon>
        <taxon>Ascomycota</taxon>
        <taxon>Pezizomycotina</taxon>
        <taxon>Eurotiomycetes</taxon>
        <taxon>Eurotiomycetidae</taxon>
        <taxon>Eurotiales</taxon>
        <taxon>Aspergillaceae</taxon>
        <taxon>Monascus</taxon>
    </lineage>
</organism>
<proteinExistence type="predicted"/>
<dbReference type="PANTHER" id="PTHR24198:SF169">
    <property type="entry name" value="NON-SPECIFIC SERINE_THREONINE PROTEIN KINASE"/>
    <property type="match status" value="1"/>
</dbReference>
<dbReference type="PROSITE" id="PS50297">
    <property type="entry name" value="ANK_REP_REGION"/>
    <property type="match status" value="2"/>
</dbReference>
<feature type="region of interest" description="Disordered" evidence="4">
    <location>
        <begin position="102"/>
        <end position="140"/>
    </location>
</feature>
<dbReference type="Pfam" id="PF12796">
    <property type="entry name" value="Ank_2"/>
    <property type="match status" value="2"/>
</dbReference>
<evidence type="ECO:0000313" key="6">
    <source>
        <dbReference type="EMBL" id="TQB73362.1"/>
    </source>
</evidence>
<reference evidence="6 7" key="1">
    <citation type="submission" date="2019-06" db="EMBL/GenBank/DDBJ databases">
        <title>Wine fermentation using esterase from Monascus purpureus.</title>
        <authorList>
            <person name="Geng C."/>
            <person name="Zhang Y."/>
        </authorList>
    </citation>
    <scope>NUCLEOTIDE SEQUENCE [LARGE SCALE GENOMIC DNA]</scope>
    <source>
        <strain evidence="6">HQ1</strain>
    </source>
</reference>
<keyword evidence="5" id="KW-0812">Transmembrane</keyword>
<evidence type="ECO:0000256" key="4">
    <source>
        <dbReference type="SAM" id="MobiDB-lite"/>
    </source>
</evidence>
<name>A0A507R012_MONPU</name>
<comment type="caution">
    <text evidence="6">The sequence shown here is derived from an EMBL/GenBank/DDBJ whole genome shotgun (WGS) entry which is preliminary data.</text>
</comment>
<dbReference type="SMART" id="SM00248">
    <property type="entry name" value="ANK"/>
    <property type="match status" value="9"/>
</dbReference>
<accession>A0A507R012</accession>